<gene>
    <name evidence="9" type="primary">sigE_8</name>
    <name evidence="9" type="ORF">OJF2_04910</name>
</gene>
<feature type="domain" description="RNA polymerase sigma factor 70 region 4 type 2" evidence="8">
    <location>
        <begin position="129"/>
        <end position="182"/>
    </location>
</feature>
<reference evidence="9 10" key="1">
    <citation type="submission" date="2019-08" db="EMBL/GenBank/DDBJ databases">
        <title>Deep-cultivation of Planctomycetes and their phenomic and genomic characterization uncovers novel biology.</title>
        <authorList>
            <person name="Wiegand S."/>
            <person name="Jogler M."/>
            <person name="Boedeker C."/>
            <person name="Pinto D."/>
            <person name="Vollmers J."/>
            <person name="Rivas-Marin E."/>
            <person name="Kohn T."/>
            <person name="Peeters S.H."/>
            <person name="Heuer A."/>
            <person name="Rast P."/>
            <person name="Oberbeckmann S."/>
            <person name="Bunk B."/>
            <person name="Jeske O."/>
            <person name="Meyerdierks A."/>
            <person name="Storesund J.E."/>
            <person name="Kallscheuer N."/>
            <person name="Luecker S."/>
            <person name="Lage O.M."/>
            <person name="Pohl T."/>
            <person name="Merkel B.J."/>
            <person name="Hornburger P."/>
            <person name="Mueller R.-W."/>
            <person name="Bruemmer F."/>
            <person name="Labrenz M."/>
            <person name="Spormann A.M."/>
            <person name="Op den Camp H."/>
            <person name="Overmann J."/>
            <person name="Amann R."/>
            <person name="Jetten M.S.M."/>
            <person name="Mascher T."/>
            <person name="Medema M.H."/>
            <person name="Devos D.P."/>
            <person name="Kaster A.-K."/>
            <person name="Ovreas L."/>
            <person name="Rohde M."/>
            <person name="Galperin M.Y."/>
            <person name="Jogler C."/>
        </authorList>
    </citation>
    <scope>NUCLEOTIDE SEQUENCE [LARGE SCALE GENOMIC DNA]</scope>
    <source>
        <strain evidence="9 10">OJF2</strain>
    </source>
</reference>
<dbReference type="InterPro" id="IPR007627">
    <property type="entry name" value="RNA_pol_sigma70_r2"/>
</dbReference>
<dbReference type="Pfam" id="PF08281">
    <property type="entry name" value="Sigma70_r4_2"/>
    <property type="match status" value="1"/>
</dbReference>
<evidence type="ECO:0000256" key="3">
    <source>
        <dbReference type="ARBA" id="ARBA00023082"/>
    </source>
</evidence>
<evidence type="ECO:0000256" key="4">
    <source>
        <dbReference type="ARBA" id="ARBA00023125"/>
    </source>
</evidence>
<evidence type="ECO:0000256" key="2">
    <source>
        <dbReference type="ARBA" id="ARBA00023015"/>
    </source>
</evidence>
<dbReference type="GO" id="GO:0003677">
    <property type="term" value="F:DNA binding"/>
    <property type="evidence" value="ECO:0007669"/>
    <property type="project" value="UniProtKB-KW"/>
</dbReference>
<evidence type="ECO:0000313" key="10">
    <source>
        <dbReference type="Proteomes" id="UP000324233"/>
    </source>
</evidence>
<keyword evidence="3" id="KW-0731">Sigma factor</keyword>
<keyword evidence="2" id="KW-0805">Transcription regulation</keyword>
<keyword evidence="10" id="KW-1185">Reference proteome</keyword>
<dbReference type="KEGG" id="agv:OJF2_04910"/>
<keyword evidence="4" id="KW-0238">DNA-binding</keyword>
<dbReference type="AlphaFoldDB" id="A0A5B9VUR9"/>
<evidence type="ECO:0000313" key="9">
    <source>
        <dbReference type="EMBL" id="QEH32022.1"/>
    </source>
</evidence>
<dbReference type="SUPFAM" id="SSF88946">
    <property type="entry name" value="Sigma2 domain of RNA polymerase sigma factors"/>
    <property type="match status" value="1"/>
</dbReference>
<comment type="similarity">
    <text evidence="1">Belongs to the sigma-70 factor family. ECF subfamily.</text>
</comment>
<name>A0A5B9VUR9_9BACT</name>
<accession>A0A5B9VUR9</accession>
<dbReference type="PANTHER" id="PTHR43133:SF8">
    <property type="entry name" value="RNA POLYMERASE SIGMA FACTOR HI_1459-RELATED"/>
    <property type="match status" value="1"/>
</dbReference>
<dbReference type="Pfam" id="PF04542">
    <property type="entry name" value="Sigma70_r2"/>
    <property type="match status" value="1"/>
</dbReference>
<dbReference type="InterPro" id="IPR036388">
    <property type="entry name" value="WH-like_DNA-bd_sf"/>
</dbReference>
<dbReference type="PANTHER" id="PTHR43133">
    <property type="entry name" value="RNA POLYMERASE ECF-TYPE SIGMA FACTO"/>
    <property type="match status" value="1"/>
</dbReference>
<protein>
    <submittedName>
        <fullName evidence="9">ECF RNA polymerase sigma factor SigE</fullName>
    </submittedName>
</protein>
<feature type="domain" description="RNA polymerase sigma-70 region 2" evidence="7">
    <location>
        <begin position="30"/>
        <end position="98"/>
    </location>
</feature>
<keyword evidence="5" id="KW-0804">Transcription</keyword>
<dbReference type="RefSeq" id="WP_148590901.1">
    <property type="nucleotide sequence ID" value="NZ_CP042997.1"/>
</dbReference>
<proteinExistence type="inferred from homology"/>
<dbReference type="NCBIfam" id="TIGR02937">
    <property type="entry name" value="sigma70-ECF"/>
    <property type="match status" value="1"/>
</dbReference>
<feature type="region of interest" description="Disordered" evidence="6">
    <location>
        <begin position="191"/>
        <end position="214"/>
    </location>
</feature>
<dbReference type="GO" id="GO:0016987">
    <property type="term" value="F:sigma factor activity"/>
    <property type="evidence" value="ECO:0007669"/>
    <property type="project" value="UniProtKB-KW"/>
</dbReference>
<dbReference type="EMBL" id="CP042997">
    <property type="protein sequence ID" value="QEH32022.1"/>
    <property type="molecule type" value="Genomic_DNA"/>
</dbReference>
<evidence type="ECO:0000259" key="7">
    <source>
        <dbReference type="Pfam" id="PF04542"/>
    </source>
</evidence>
<dbReference type="InterPro" id="IPR013325">
    <property type="entry name" value="RNA_pol_sigma_r2"/>
</dbReference>
<dbReference type="InterPro" id="IPR039425">
    <property type="entry name" value="RNA_pol_sigma-70-like"/>
</dbReference>
<dbReference type="GO" id="GO:0006352">
    <property type="term" value="P:DNA-templated transcription initiation"/>
    <property type="evidence" value="ECO:0007669"/>
    <property type="project" value="InterPro"/>
</dbReference>
<organism evidence="9 10">
    <name type="scientific">Aquisphaera giovannonii</name>
    <dbReference type="NCBI Taxonomy" id="406548"/>
    <lineage>
        <taxon>Bacteria</taxon>
        <taxon>Pseudomonadati</taxon>
        <taxon>Planctomycetota</taxon>
        <taxon>Planctomycetia</taxon>
        <taxon>Isosphaerales</taxon>
        <taxon>Isosphaeraceae</taxon>
        <taxon>Aquisphaera</taxon>
    </lineage>
</organism>
<evidence type="ECO:0000256" key="1">
    <source>
        <dbReference type="ARBA" id="ARBA00010641"/>
    </source>
</evidence>
<dbReference type="SUPFAM" id="SSF88659">
    <property type="entry name" value="Sigma3 and sigma4 domains of RNA polymerase sigma factors"/>
    <property type="match status" value="1"/>
</dbReference>
<evidence type="ECO:0000256" key="6">
    <source>
        <dbReference type="SAM" id="MobiDB-lite"/>
    </source>
</evidence>
<dbReference type="InterPro" id="IPR013249">
    <property type="entry name" value="RNA_pol_sigma70_r4_t2"/>
</dbReference>
<dbReference type="InterPro" id="IPR013324">
    <property type="entry name" value="RNA_pol_sigma_r3/r4-like"/>
</dbReference>
<dbReference type="OrthoDB" id="9785675at2"/>
<feature type="region of interest" description="Disordered" evidence="6">
    <location>
        <begin position="98"/>
        <end position="119"/>
    </location>
</feature>
<dbReference type="Proteomes" id="UP000324233">
    <property type="component" value="Chromosome"/>
</dbReference>
<evidence type="ECO:0000256" key="5">
    <source>
        <dbReference type="ARBA" id="ARBA00023163"/>
    </source>
</evidence>
<dbReference type="InterPro" id="IPR014284">
    <property type="entry name" value="RNA_pol_sigma-70_dom"/>
</dbReference>
<dbReference type="Gene3D" id="1.10.1740.10">
    <property type="match status" value="1"/>
</dbReference>
<sequence>MTEAPPSVQTADEILVERARGRDRSACEELFLRHRTDAYRAAYRLLGNEQDALDAVQDAFIKAFLAIQDFDGRSGFRYWLLRIVANAALDAGRKRKRRPRLSIGDGTTGLPEPAGYEDPARGLHRQDLRRALDAALGGLSVKIRTTFVLFAELGMSYKDIAEAQGIAIGTVMSRINAARTKLQQALDWDALKGMDEPSRRESRPHDPRSSHEPE</sequence>
<dbReference type="Gene3D" id="1.10.10.10">
    <property type="entry name" value="Winged helix-like DNA-binding domain superfamily/Winged helix DNA-binding domain"/>
    <property type="match status" value="1"/>
</dbReference>
<evidence type="ECO:0000259" key="8">
    <source>
        <dbReference type="Pfam" id="PF08281"/>
    </source>
</evidence>